<protein>
    <recommendedName>
        <fullName evidence="3">F-box domain-containing protein</fullName>
    </recommendedName>
</protein>
<dbReference type="Proteomes" id="UP001437256">
    <property type="component" value="Unassembled WGS sequence"/>
</dbReference>
<sequence>MQQSKDRLEGMQESSMVVIERFQGFRCGIRKLPVEIMTRIFTMACHARFETPPVEAIWGDSGSWFEEIRERGILDAIVIRGYHGWNSAGPLAAVCRDWRQWVYNDAALWSRLTIGLGTLTQRQGLGLLKMLHRTKQHKLDIRLVTESSSMGWLWPETRRELAKQLEEALVERTEVLRCSVRAFLSHGLLNARRFKAVKTVTLEYEPSLDVLPTGQHEDQI</sequence>
<accession>A0ABR2ZG96</accession>
<evidence type="ECO:0000313" key="2">
    <source>
        <dbReference type="Proteomes" id="UP001437256"/>
    </source>
</evidence>
<keyword evidence="2" id="KW-1185">Reference proteome</keyword>
<proteinExistence type="predicted"/>
<comment type="caution">
    <text evidence="1">The sequence shown here is derived from an EMBL/GenBank/DDBJ whole genome shotgun (WGS) entry which is preliminary data.</text>
</comment>
<evidence type="ECO:0008006" key="3">
    <source>
        <dbReference type="Google" id="ProtNLM"/>
    </source>
</evidence>
<reference evidence="1 2" key="1">
    <citation type="submission" date="2024-05" db="EMBL/GenBank/DDBJ databases">
        <title>A draft genome resource for the thread blight pathogen Marasmius tenuissimus strain MS-2.</title>
        <authorList>
            <person name="Yulfo-Soto G.E."/>
            <person name="Baruah I.K."/>
            <person name="Amoako-Attah I."/>
            <person name="Bukari Y."/>
            <person name="Meinhardt L.W."/>
            <person name="Bailey B.A."/>
            <person name="Cohen S.P."/>
        </authorList>
    </citation>
    <scope>NUCLEOTIDE SEQUENCE [LARGE SCALE GENOMIC DNA]</scope>
    <source>
        <strain evidence="1 2">MS-2</strain>
    </source>
</reference>
<evidence type="ECO:0000313" key="1">
    <source>
        <dbReference type="EMBL" id="KAL0059487.1"/>
    </source>
</evidence>
<gene>
    <name evidence="1" type="ORF">AAF712_013752</name>
</gene>
<name>A0ABR2ZG96_9AGAR</name>
<dbReference type="EMBL" id="JBBXMP010000223">
    <property type="protein sequence ID" value="KAL0059487.1"/>
    <property type="molecule type" value="Genomic_DNA"/>
</dbReference>
<organism evidence="1 2">
    <name type="scientific">Marasmius tenuissimus</name>
    <dbReference type="NCBI Taxonomy" id="585030"/>
    <lineage>
        <taxon>Eukaryota</taxon>
        <taxon>Fungi</taxon>
        <taxon>Dikarya</taxon>
        <taxon>Basidiomycota</taxon>
        <taxon>Agaricomycotina</taxon>
        <taxon>Agaricomycetes</taxon>
        <taxon>Agaricomycetidae</taxon>
        <taxon>Agaricales</taxon>
        <taxon>Marasmiineae</taxon>
        <taxon>Marasmiaceae</taxon>
        <taxon>Marasmius</taxon>
    </lineage>
</organism>